<dbReference type="GO" id="GO:0030261">
    <property type="term" value="P:chromosome condensation"/>
    <property type="evidence" value="ECO:0000318"/>
    <property type="project" value="GO_Central"/>
</dbReference>
<dbReference type="Pfam" id="PF00538">
    <property type="entry name" value="Linker_histone"/>
    <property type="match status" value="1"/>
</dbReference>
<dbReference type="InterPro" id="IPR036390">
    <property type="entry name" value="WH_DNA-bd_sf"/>
</dbReference>
<organism evidence="7 8">
    <name type="scientific">Helianthus annuus</name>
    <name type="common">Common sunflower</name>
    <dbReference type="NCBI Taxonomy" id="4232"/>
    <lineage>
        <taxon>Eukaryota</taxon>
        <taxon>Viridiplantae</taxon>
        <taxon>Streptophyta</taxon>
        <taxon>Embryophyta</taxon>
        <taxon>Tracheophyta</taxon>
        <taxon>Spermatophyta</taxon>
        <taxon>Magnoliopsida</taxon>
        <taxon>eudicotyledons</taxon>
        <taxon>Gunneridae</taxon>
        <taxon>Pentapetalae</taxon>
        <taxon>asterids</taxon>
        <taxon>campanulids</taxon>
        <taxon>Asterales</taxon>
        <taxon>Asteraceae</taxon>
        <taxon>Asteroideae</taxon>
        <taxon>Heliantheae alliance</taxon>
        <taxon>Heliantheae</taxon>
        <taxon>Helianthus</taxon>
    </lineage>
</organism>
<dbReference type="InterPro" id="IPR005818">
    <property type="entry name" value="Histone_H1/H5_H15"/>
</dbReference>
<sequence length="266" mass="27656">MAAATATEDATNVPAPAPVSILPQYPELIMGAIEALDSKKGACRSKISKQIEASYGSLPAAHKTLLSHHLNKMRASGELVVINNNYVKPDPLSPGRRGRGRPSKPKTPLPEGAVASPPRSRGRPRKSETAVVPVEFPTEVSPAPAAAVVSGRKRGRPPKDATATPAKKPASSGRGRGRPRKVKTDGDATPAPATGGSKGRGRPRKVAKSDDVATPAASSGEKKGRGRPRKVVEGGADVTPVVLTGEKRGRGRPRKVVVTESPVESD</sequence>
<dbReference type="PANTHER" id="PTHR11467:SF103">
    <property type="entry name" value="HMG-Y-RELATED PROTEIN A"/>
    <property type="match status" value="1"/>
</dbReference>
<dbReference type="STRING" id="4232.A0A251S875"/>
<dbReference type="FunCoup" id="A0A251S875">
    <property type="interactions" value="236"/>
</dbReference>
<dbReference type="PRINTS" id="PR00929">
    <property type="entry name" value="ATHOOK"/>
</dbReference>
<reference evidence="6 8" key="1">
    <citation type="journal article" date="2017" name="Nature">
        <title>The sunflower genome provides insights into oil metabolism, flowering and Asterid evolution.</title>
        <authorList>
            <person name="Badouin H."/>
            <person name="Gouzy J."/>
            <person name="Grassa C.J."/>
            <person name="Murat F."/>
            <person name="Staton S.E."/>
            <person name="Cottret L."/>
            <person name="Lelandais-Briere C."/>
            <person name="Owens G.L."/>
            <person name="Carrere S."/>
            <person name="Mayjonade B."/>
            <person name="Legrand L."/>
            <person name="Gill N."/>
            <person name="Kane N.C."/>
            <person name="Bowers J.E."/>
            <person name="Hubner S."/>
            <person name="Bellec A."/>
            <person name="Berard A."/>
            <person name="Berges H."/>
            <person name="Blanchet N."/>
            <person name="Boniface M.C."/>
            <person name="Brunel D."/>
            <person name="Catrice O."/>
            <person name="Chaidir N."/>
            <person name="Claudel C."/>
            <person name="Donnadieu C."/>
            <person name="Faraut T."/>
            <person name="Fievet G."/>
            <person name="Helmstetter N."/>
            <person name="King M."/>
            <person name="Knapp S.J."/>
            <person name="Lai Z."/>
            <person name="Le Paslier M.C."/>
            <person name="Lippi Y."/>
            <person name="Lorenzon L."/>
            <person name="Mandel J.R."/>
            <person name="Marage G."/>
            <person name="Marchand G."/>
            <person name="Marquand E."/>
            <person name="Bret-Mestries E."/>
            <person name="Morien E."/>
            <person name="Nambeesan S."/>
            <person name="Nguyen T."/>
            <person name="Pegot-Espagnet P."/>
            <person name="Pouilly N."/>
            <person name="Raftis F."/>
            <person name="Sallet E."/>
            <person name="Schiex T."/>
            <person name="Thomas J."/>
            <person name="Vandecasteele C."/>
            <person name="Vares D."/>
            <person name="Vear F."/>
            <person name="Vautrin S."/>
            <person name="Crespi M."/>
            <person name="Mangin B."/>
            <person name="Burke J.M."/>
            <person name="Salse J."/>
            <person name="Munos S."/>
            <person name="Vincourt P."/>
            <person name="Rieseberg L.H."/>
            <person name="Langlade N.B."/>
        </authorList>
    </citation>
    <scope>NUCLEOTIDE SEQUENCE [LARGE SCALE GENOMIC DNA]</scope>
    <source>
        <strain evidence="8">cv. SF193</strain>
        <tissue evidence="6">Leaves</tissue>
    </source>
</reference>
<evidence type="ECO:0000256" key="1">
    <source>
        <dbReference type="ARBA" id="ARBA00004123"/>
    </source>
</evidence>
<evidence type="ECO:0000256" key="4">
    <source>
        <dbReference type="SAM" id="MobiDB-lite"/>
    </source>
</evidence>
<dbReference type="EMBL" id="MNCJ02000330">
    <property type="protein sequence ID" value="KAF5764116.1"/>
    <property type="molecule type" value="Genomic_DNA"/>
</dbReference>
<feature type="region of interest" description="Disordered" evidence="4">
    <location>
        <begin position="86"/>
        <end position="266"/>
    </location>
</feature>
<dbReference type="GO" id="GO:0005634">
    <property type="term" value="C:nucleus"/>
    <property type="evidence" value="ECO:0000318"/>
    <property type="project" value="GO_Central"/>
</dbReference>
<dbReference type="InterPro" id="IPR000637">
    <property type="entry name" value="HMGI/Y_DNA-bd_CS"/>
</dbReference>
<accession>A0A251S875</accession>
<gene>
    <name evidence="7" type="ORF">HannXRQ_Chr15g0476791</name>
    <name evidence="6" type="ORF">HanXRQr2_Chr15g0688291</name>
</gene>
<dbReference type="EMBL" id="CM007904">
    <property type="protein sequence ID" value="OTF94868.1"/>
    <property type="molecule type" value="Genomic_DNA"/>
</dbReference>
<evidence type="ECO:0000256" key="2">
    <source>
        <dbReference type="ARBA" id="ARBA00023125"/>
    </source>
</evidence>
<dbReference type="OrthoDB" id="1110759at2759"/>
<dbReference type="PANTHER" id="PTHR11467">
    <property type="entry name" value="HISTONE H1"/>
    <property type="match status" value="1"/>
</dbReference>
<keyword evidence="2 7" id="KW-0238">DNA-binding</keyword>
<reference evidence="6" key="3">
    <citation type="submission" date="2020-06" db="EMBL/GenBank/DDBJ databases">
        <title>Helianthus annuus Genome sequencing and assembly Release 2.</title>
        <authorList>
            <person name="Gouzy J."/>
            <person name="Langlade N."/>
            <person name="Munos S."/>
        </authorList>
    </citation>
    <scope>NUCLEOTIDE SEQUENCE</scope>
    <source>
        <tissue evidence="6">Leaves</tissue>
    </source>
</reference>
<dbReference type="GO" id="GO:0045910">
    <property type="term" value="P:negative regulation of DNA recombination"/>
    <property type="evidence" value="ECO:0000318"/>
    <property type="project" value="GO_Central"/>
</dbReference>
<dbReference type="AlphaFoldDB" id="A0A251S875"/>
<dbReference type="GO" id="GO:0031492">
    <property type="term" value="F:nucleosomal DNA binding"/>
    <property type="evidence" value="ECO:0000318"/>
    <property type="project" value="GO_Central"/>
</dbReference>
<protein>
    <submittedName>
        <fullName evidence="6">Chromatin remodeling &amp; transcriptional activation HMG family</fullName>
    </submittedName>
    <submittedName>
        <fullName evidence="7">Putative winged helix-turn-helix DNA-binding domain, AT hook-like protein</fullName>
    </submittedName>
</protein>
<dbReference type="PROSITE" id="PS51504">
    <property type="entry name" value="H15"/>
    <property type="match status" value="1"/>
</dbReference>
<dbReference type="InParanoid" id="A0A251S875"/>
<dbReference type="PROSITE" id="PS00354">
    <property type="entry name" value="HMGI_Y"/>
    <property type="match status" value="1"/>
</dbReference>
<dbReference type="SMART" id="SM00526">
    <property type="entry name" value="H15"/>
    <property type="match status" value="1"/>
</dbReference>
<dbReference type="Proteomes" id="UP000215914">
    <property type="component" value="Chromosome 15"/>
</dbReference>
<dbReference type="Gene3D" id="1.10.10.10">
    <property type="entry name" value="Winged helix-like DNA-binding domain superfamily/Winged helix DNA-binding domain"/>
    <property type="match status" value="1"/>
</dbReference>
<feature type="domain" description="H15" evidence="5">
    <location>
        <begin position="21"/>
        <end position="90"/>
    </location>
</feature>
<keyword evidence="3" id="KW-0539">Nucleus</keyword>
<evidence type="ECO:0000256" key="3">
    <source>
        <dbReference type="ARBA" id="ARBA00023242"/>
    </source>
</evidence>
<dbReference type="InterPro" id="IPR017956">
    <property type="entry name" value="AT_hook_DNA-bd_motif"/>
</dbReference>
<keyword evidence="8" id="KW-1185">Reference proteome</keyword>
<comment type="subcellular location">
    <subcellularLocation>
        <location evidence="1">Nucleus</location>
    </subcellularLocation>
</comment>
<dbReference type="GO" id="GO:0006334">
    <property type="term" value="P:nucleosome assembly"/>
    <property type="evidence" value="ECO:0007669"/>
    <property type="project" value="InterPro"/>
</dbReference>
<evidence type="ECO:0000313" key="6">
    <source>
        <dbReference type="EMBL" id="KAF5764116.1"/>
    </source>
</evidence>
<dbReference type="GO" id="GO:0005730">
    <property type="term" value="C:nucleolus"/>
    <property type="evidence" value="ECO:0000318"/>
    <property type="project" value="GO_Central"/>
</dbReference>
<dbReference type="Pfam" id="PF02178">
    <property type="entry name" value="AT_hook"/>
    <property type="match status" value="6"/>
</dbReference>
<dbReference type="SUPFAM" id="SSF46785">
    <property type="entry name" value="Winged helix' DNA-binding domain"/>
    <property type="match status" value="1"/>
</dbReference>
<dbReference type="SMART" id="SM00384">
    <property type="entry name" value="AT_hook"/>
    <property type="match status" value="7"/>
</dbReference>
<name>A0A251S875_HELAN</name>
<evidence type="ECO:0000313" key="8">
    <source>
        <dbReference type="Proteomes" id="UP000215914"/>
    </source>
</evidence>
<dbReference type="GO" id="GO:0000786">
    <property type="term" value="C:nucleosome"/>
    <property type="evidence" value="ECO:0007669"/>
    <property type="project" value="InterPro"/>
</dbReference>
<dbReference type="InterPro" id="IPR036388">
    <property type="entry name" value="WH-like_DNA-bd_sf"/>
</dbReference>
<feature type="compositionally biased region" description="Low complexity" evidence="4">
    <location>
        <begin position="140"/>
        <end position="150"/>
    </location>
</feature>
<dbReference type="Gramene" id="mRNA:HanXRQr2_Chr15g0688291">
    <property type="protein sequence ID" value="mRNA:HanXRQr2_Chr15g0688291"/>
    <property type="gene ID" value="HanXRQr2_Chr15g0688291"/>
</dbReference>
<evidence type="ECO:0000313" key="7">
    <source>
        <dbReference type="EMBL" id="OTF94868.1"/>
    </source>
</evidence>
<feature type="compositionally biased region" description="Low complexity" evidence="4">
    <location>
        <begin position="160"/>
        <end position="170"/>
    </location>
</feature>
<evidence type="ECO:0000259" key="5">
    <source>
        <dbReference type="PROSITE" id="PS51504"/>
    </source>
</evidence>
<proteinExistence type="predicted"/>
<dbReference type="GO" id="GO:0006355">
    <property type="term" value="P:regulation of DNA-templated transcription"/>
    <property type="evidence" value="ECO:0007669"/>
    <property type="project" value="InterPro"/>
</dbReference>
<reference evidence="7" key="2">
    <citation type="submission" date="2017-02" db="EMBL/GenBank/DDBJ databases">
        <title>Sunflower complete genome.</title>
        <authorList>
            <person name="Langlade N."/>
            <person name="Munos S."/>
        </authorList>
    </citation>
    <scope>NUCLEOTIDE SEQUENCE [LARGE SCALE GENOMIC DNA]</scope>
    <source>
        <tissue evidence="7">Leaves</tissue>
    </source>
</reference>
<dbReference type="GO" id="GO:0003690">
    <property type="term" value="F:double-stranded DNA binding"/>
    <property type="evidence" value="ECO:0000318"/>
    <property type="project" value="GO_Central"/>
</dbReference>